<dbReference type="EMBL" id="JBBPBM010000042">
    <property type="protein sequence ID" value="KAK8523713.1"/>
    <property type="molecule type" value="Genomic_DNA"/>
</dbReference>
<name>A0ABR2CVC2_9ROSI</name>
<proteinExistence type="predicted"/>
<keyword evidence="2" id="KW-1185">Reference proteome</keyword>
<comment type="caution">
    <text evidence="1">The sequence shown here is derived from an EMBL/GenBank/DDBJ whole genome shotgun (WGS) entry which is preliminary data.</text>
</comment>
<gene>
    <name evidence="1" type="ORF">V6N12_013798</name>
</gene>
<sequence length="180" mass="19783">MLTGQLLESDLGCYPKGFAPIRFYRAPWIASDPLSQAHLSLMHSAQSCILGHACEPSFGSVFGRLFKSGRLGTISLAVWATSLLWTWDTRSAVWTDLLWAVATSLRTCLIIIANLGDSLYLFYLWTTPYWATDGFWSTPSAWSPPQVTSSCLLLLLGCLQPPAPCTFLLATPMLHVPIGT</sequence>
<dbReference type="Proteomes" id="UP001472677">
    <property type="component" value="Unassembled WGS sequence"/>
</dbReference>
<protein>
    <submittedName>
        <fullName evidence="1">Uncharacterized protein</fullName>
    </submittedName>
</protein>
<evidence type="ECO:0000313" key="1">
    <source>
        <dbReference type="EMBL" id="KAK8523713.1"/>
    </source>
</evidence>
<accession>A0ABR2CVC2</accession>
<organism evidence="1 2">
    <name type="scientific">Hibiscus sabdariffa</name>
    <name type="common">roselle</name>
    <dbReference type="NCBI Taxonomy" id="183260"/>
    <lineage>
        <taxon>Eukaryota</taxon>
        <taxon>Viridiplantae</taxon>
        <taxon>Streptophyta</taxon>
        <taxon>Embryophyta</taxon>
        <taxon>Tracheophyta</taxon>
        <taxon>Spermatophyta</taxon>
        <taxon>Magnoliopsida</taxon>
        <taxon>eudicotyledons</taxon>
        <taxon>Gunneridae</taxon>
        <taxon>Pentapetalae</taxon>
        <taxon>rosids</taxon>
        <taxon>malvids</taxon>
        <taxon>Malvales</taxon>
        <taxon>Malvaceae</taxon>
        <taxon>Malvoideae</taxon>
        <taxon>Hibiscus</taxon>
    </lineage>
</organism>
<reference evidence="1 2" key="1">
    <citation type="journal article" date="2024" name="G3 (Bethesda)">
        <title>Genome assembly of Hibiscus sabdariffa L. provides insights into metabolisms of medicinal natural products.</title>
        <authorList>
            <person name="Kim T."/>
        </authorList>
    </citation>
    <scope>NUCLEOTIDE SEQUENCE [LARGE SCALE GENOMIC DNA]</scope>
    <source>
        <strain evidence="1">TK-2024</strain>
        <tissue evidence="1">Old leaves</tissue>
    </source>
</reference>
<evidence type="ECO:0000313" key="2">
    <source>
        <dbReference type="Proteomes" id="UP001472677"/>
    </source>
</evidence>